<evidence type="ECO:0000313" key="1">
    <source>
        <dbReference type="EMBL" id="MBW0508637.1"/>
    </source>
</evidence>
<organism evidence="1 2">
    <name type="scientific">Austropuccinia psidii MF-1</name>
    <dbReference type="NCBI Taxonomy" id="1389203"/>
    <lineage>
        <taxon>Eukaryota</taxon>
        <taxon>Fungi</taxon>
        <taxon>Dikarya</taxon>
        <taxon>Basidiomycota</taxon>
        <taxon>Pucciniomycotina</taxon>
        <taxon>Pucciniomycetes</taxon>
        <taxon>Pucciniales</taxon>
        <taxon>Sphaerophragmiaceae</taxon>
        <taxon>Austropuccinia</taxon>
    </lineage>
</organism>
<protein>
    <submittedName>
        <fullName evidence="1">Uncharacterized protein</fullName>
    </submittedName>
</protein>
<accession>A0A9Q3DZQ9</accession>
<dbReference type="EMBL" id="AVOT02020440">
    <property type="protein sequence ID" value="MBW0508637.1"/>
    <property type="molecule type" value="Genomic_DNA"/>
</dbReference>
<dbReference type="AlphaFoldDB" id="A0A9Q3DZQ9"/>
<reference evidence="1" key="1">
    <citation type="submission" date="2021-03" db="EMBL/GenBank/DDBJ databases">
        <title>Draft genome sequence of rust myrtle Austropuccinia psidii MF-1, a brazilian biotype.</title>
        <authorList>
            <person name="Quecine M.C."/>
            <person name="Pachon D.M.R."/>
            <person name="Bonatelli M.L."/>
            <person name="Correr F.H."/>
            <person name="Franceschini L.M."/>
            <person name="Leite T.F."/>
            <person name="Margarido G.R.A."/>
            <person name="Almeida C.A."/>
            <person name="Ferrarezi J.A."/>
            <person name="Labate C.A."/>
        </authorList>
    </citation>
    <scope>NUCLEOTIDE SEQUENCE</scope>
    <source>
        <strain evidence="1">MF-1</strain>
    </source>
</reference>
<evidence type="ECO:0000313" key="2">
    <source>
        <dbReference type="Proteomes" id="UP000765509"/>
    </source>
</evidence>
<comment type="caution">
    <text evidence="1">The sequence shown here is derived from an EMBL/GenBank/DDBJ whole genome shotgun (WGS) entry which is preliminary data.</text>
</comment>
<name>A0A9Q3DZQ9_9BASI</name>
<keyword evidence="2" id="KW-1185">Reference proteome</keyword>
<proteinExistence type="predicted"/>
<gene>
    <name evidence="1" type="ORF">O181_048352</name>
</gene>
<sequence length="118" mass="13174">MSHLFLAQIHPPNHLRTFRLVSHDLKWLQCNPRRNLLVSLNFTFFTIPNFSSPFLQSSPACHATPHSVIIINDTPAGSPPPQCPQQPHCLLPLVPSSPHSHNDACQEFTNLGPTLMIP</sequence>
<dbReference type="Proteomes" id="UP000765509">
    <property type="component" value="Unassembled WGS sequence"/>
</dbReference>